<reference evidence="7 8" key="1">
    <citation type="submission" date="2023-07" db="EMBL/GenBank/DDBJ databases">
        <title>Genomic Encyclopedia of Type Strains, Phase IV (KMG-IV): sequencing the most valuable type-strain genomes for metagenomic binning, comparative biology and taxonomic classification.</title>
        <authorList>
            <person name="Goeker M."/>
        </authorList>
    </citation>
    <scope>NUCLEOTIDE SEQUENCE [LARGE SCALE GENOMIC DNA]</scope>
    <source>
        <strain evidence="7 8">DSM 4006</strain>
    </source>
</reference>
<comment type="similarity">
    <text evidence="1">Belongs to the ABC transporter superfamily.</text>
</comment>
<keyword evidence="8" id="KW-1185">Reference proteome</keyword>
<organism evidence="7 8">
    <name type="scientific">Alicyclobacillus cycloheptanicus</name>
    <dbReference type="NCBI Taxonomy" id="1457"/>
    <lineage>
        <taxon>Bacteria</taxon>
        <taxon>Bacillati</taxon>
        <taxon>Bacillota</taxon>
        <taxon>Bacilli</taxon>
        <taxon>Bacillales</taxon>
        <taxon>Alicyclobacillaceae</taxon>
        <taxon>Alicyclobacillus</taxon>
    </lineage>
</organism>
<keyword evidence="5" id="KW-0029">Amino-acid transport</keyword>
<dbReference type="EMBL" id="JAUSTP010000012">
    <property type="protein sequence ID" value="MDQ0189953.1"/>
    <property type="molecule type" value="Genomic_DNA"/>
</dbReference>
<keyword evidence="3" id="KW-0547">Nucleotide-binding</keyword>
<dbReference type="Gene3D" id="3.40.50.300">
    <property type="entry name" value="P-loop containing nucleotide triphosphate hydrolases"/>
    <property type="match status" value="1"/>
</dbReference>
<evidence type="ECO:0000313" key="8">
    <source>
        <dbReference type="Proteomes" id="UP001232973"/>
    </source>
</evidence>
<name>A0ABT9XI12_9BACL</name>
<dbReference type="InterPro" id="IPR052156">
    <property type="entry name" value="BCAA_Transport_ATP-bd_LivF"/>
</dbReference>
<dbReference type="SUPFAM" id="SSF52540">
    <property type="entry name" value="P-loop containing nucleoside triphosphate hydrolases"/>
    <property type="match status" value="1"/>
</dbReference>
<keyword evidence="2" id="KW-0813">Transport</keyword>
<dbReference type="Pfam" id="PF00005">
    <property type="entry name" value="ABC_tran"/>
    <property type="match status" value="1"/>
</dbReference>
<evidence type="ECO:0000256" key="3">
    <source>
        <dbReference type="ARBA" id="ARBA00022741"/>
    </source>
</evidence>
<comment type="caution">
    <text evidence="7">The sequence shown here is derived from an EMBL/GenBank/DDBJ whole genome shotgun (WGS) entry which is preliminary data.</text>
</comment>
<protein>
    <submittedName>
        <fullName evidence="7">Branched-chain amino acid transport system ATP-binding protein</fullName>
    </submittedName>
</protein>
<dbReference type="PANTHER" id="PTHR43820:SF4">
    <property type="entry name" value="HIGH-AFFINITY BRANCHED-CHAIN AMINO ACID TRANSPORT ATP-BINDING PROTEIN LIVF"/>
    <property type="match status" value="1"/>
</dbReference>
<feature type="domain" description="ABC transporter" evidence="6">
    <location>
        <begin position="16"/>
        <end position="245"/>
    </location>
</feature>
<dbReference type="PROSITE" id="PS50893">
    <property type="entry name" value="ABC_TRANSPORTER_2"/>
    <property type="match status" value="1"/>
</dbReference>
<proteinExistence type="inferred from homology"/>
<dbReference type="InterPro" id="IPR027417">
    <property type="entry name" value="P-loop_NTPase"/>
</dbReference>
<dbReference type="SMART" id="SM00382">
    <property type="entry name" value="AAA"/>
    <property type="match status" value="1"/>
</dbReference>
<dbReference type="InterPro" id="IPR003593">
    <property type="entry name" value="AAA+_ATPase"/>
</dbReference>
<evidence type="ECO:0000256" key="2">
    <source>
        <dbReference type="ARBA" id="ARBA00022448"/>
    </source>
</evidence>
<accession>A0ABT9XI12</accession>
<dbReference type="GO" id="GO:0005524">
    <property type="term" value="F:ATP binding"/>
    <property type="evidence" value="ECO:0007669"/>
    <property type="project" value="UniProtKB-KW"/>
</dbReference>
<keyword evidence="4 7" id="KW-0067">ATP-binding</keyword>
<dbReference type="CDD" id="cd03224">
    <property type="entry name" value="ABC_TM1139_LivF_branched"/>
    <property type="match status" value="1"/>
</dbReference>
<evidence type="ECO:0000313" key="7">
    <source>
        <dbReference type="EMBL" id="MDQ0189953.1"/>
    </source>
</evidence>
<evidence type="ECO:0000256" key="1">
    <source>
        <dbReference type="ARBA" id="ARBA00005417"/>
    </source>
</evidence>
<dbReference type="Proteomes" id="UP001232973">
    <property type="component" value="Unassembled WGS sequence"/>
</dbReference>
<evidence type="ECO:0000259" key="6">
    <source>
        <dbReference type="PROSITE" id="PS50893"/>
    </source>
</evidence>
<evidence type="ECO:0000256" key="4">
    <source>
        <dbReference type="ARBA" id="ARBA00022840"/>
    </source>
</evidence>
<dbReference type="RefSeq" id="WP_274456937.1">
    <property type="nucleotide sequence ID" value="NZ_CP067097.1"/>
</dbReference>
<sequence>MSENTQTHPAADGQQLVVEDLHAYYGRSHVLQGVSLKVGAGEVVALLGRNGAGKTTTFRALTGLMPRTTGSVTLGDRQIGRKSTHQIAQLGVVYVPSGRRSFPMMTVKENLLIAVENSFRRARRKQALDEAFAMFPALARRVNTNAGVLSGGENQMLKMACAFLLQPTILLLDEPTEGLAPIVVAELVEHVRTLADTGVGILLAEQNARFAFQLSARAYVLNKGIVQMSGRVSELAESEELTTHLGI</sequence>
<dbReference type="InterPro" id="IPR003439">
    <property type="entry name" value="ABC_transporter-like_ATP-bd"/>
</dbReference>
<evidence type="ECO:0000256" key="5">
    <source>
        <dbReference type="ARBA" id="ARBA00022970"/>
    </source>
</evidence>
<dbReference type="PANTHER" id="PTHR43820">
    <property type="entry name" value="HIGH-AFFINITY BRANCHED-CHAIN AMINO ACID TRANSPORT ATP-BINDING PROTEIN LIVF"/>
    <property type="match status" value="1"/>
</dbReference>
<gene>
    <name evidence="7" type="ORF">J2S03_001816</name>
</gene>